<dbReference type="AlphaFoldDB" id="A0A173YK61"/>
<name>A0A173YK61_9FIRM</name>
<evidence type="ECO:0000256" key="3">
    <source>
        <dbReference type="ARBA" id="ARBA00023163"/>
    </source>
</evidence>
<dbReference type="PANTHER" id="PTHR43132">
    <property type="entry name" value="ARSENICAL RESISTANCE OPERON REPRESSOR ARSR-RELATED"/>
    <property type="match status" value="1"/>
</dbReference>
<proteinExistence type="predicted"/>
<dbReference type="InterPro" id="IPR051011">
    <property type="entry name" value="Metal_resp_trans_reg"/>
</dbReference>
<dbReference type="RefSeq" id="WP_172674675.1">
    <property type="nucleotide sequence ID" value="NZ_CABIWZ010000004.1"/>
</dbReference>
<keyword evidence="3" id="KW-0804">Transcription</keyword>
<dbReference type="InterPro" id="IPR001845">
    <property type="entry name" value="HTH_ArsR_DNA-bd_dom"/>
</dbReference>
<evidence type="ECO:0000313" key="5">
    <source>
        <dbReference type="EMBL" id="CUN63425.1"/>
    </source>
</evidence>
<dbReference type="NCBIfam" id="NF033788">
    <property type="entry name" value="HTH_metalloreg"/>
    <property type="match status" value="1"/>
</dbReference>
<dbReference type="InterPro" id="IPR036390">
    <property type="entry name" value="WH_DNA-bd_sf"/>
</dbReference>
<gene>
    <name evidence="5" type="primary">ziaR</name>
    <name evidence="5" type="ORF">ERS852385_00969</name>
</gene>
<dbReference type="SMART" id="SM00418">
    <property type="entry name" value="HTH_ARSR"/>
    <property type="match status" value="1"/>
</dbReference>
<sequence>MDDTIKNEDRCALCEVNHPHPERIQYALTHKLDDETSLRLSELFKVLGDKTRIKLLSLLVVEEEMCVCDIAEALQMGQSAISHQLRVLRTARLVKYRKDGKEAWYSLADDHVVKLMCQGLDHVRES</sequence>
<organism evidence="5 6">
    <name type="scientific">Mitsuokella jalaludinii</name>
    <dbReference type="NCBI Taxonomy" id="187979"/>
    <lineage>
        <taxon>Bacteria</taxon>
        <taxon>Bacillati</taxon>
        <taxon>Bacillota</taxon>
        <taxon>Negativicutes</taxon>
        <taxon>Selenomonadales</taxon>
        <taxon>Selenomonadaceae</taxon>
        <taxon>Mitsuokella</taxon>
    </lineage>
</organism>
<feature type="domain" description="HTH arsR-type" evidence="4">
    <location>
        <begin position="32"/>
        <end position="126"/>
    </location>
</feature>
<dbReference type="STRING" id="187979.ERS852385_00969"/>
<dbReference type="eggNOG" id="COG0640">
    <property type="taxonomic scope" value="Bacteria"/>
</dbReference>
<evidence type="ECO:0000256" key="2">
    <source>
        <dbReference type="ARBA" id="ARBA00023125"/>
    </source>
</evidence>
<dbReference type="Pfam" id="PF01022">
    <property type="entry name" value="HTH_5"/>
    <property type="match status" value="1"/>
</dbReference>
<reference evidence="5 6" key="1">
    <citation type="submission" date="2015-09" db="EMBL/GenBank/DDBJ databases">
        <authorList>
            <consortium name="Pathogen Informatics"/>
        </authorList>
    </citation>
    <scope>NUCLEOTIDE SEQUENCE [LARGE SCALE GENOMIC DNA]</scope>
    <source>
        <strain evidence="5 6">2789STDY5608828</strain>
    </source>
</reference>
<dbReference type="SUPFAM" id="SSF46785">
    <property type="entry name" value="Winged helix' DNA-binding domain"/>
    <property type="match status" value="1"/>
</dbReference>
<evidence type="ECO:0000313" key="6">
    <source>
        <dbReference type="Proteomes" id="UP000095546"/>
    </source>
</evidence>
<dbReference type="CDD" id="cd00090">
    <property type="entry name" value="HTH_ARSR"/>
    <property type="match status" value="1"/>
</dbReference>
<keyword evidence="6" id="KW-1185">Reference proteome</keyword>
<keyword evidence="1" id="KW-0805">Transcription regulation</keyword>
<dbReference type="GeneID" id="83710567"/>
<evidence type="ECO:0000256" key="1">
    <source>
        <dbReference type="ARBA" id="ARBA00023015"/>
    </source>
</evidence>
<dbReference type="Proteomes" id="UP000095546">
    <property type="component" value="Unassembled WGS sequence"/>
</dbReference>
<dbReference type="PROSITE" id="PS50987">
    <property type="entry name" value="HTH_ARSR_2"/>
    <property type="match status" value="1"/>
</dbReference>
<dbReference type="PRINTS" id="PR00778">
    <property type="entry name" value="HTHARSR"/>
</dbReference>
<dbReference type="GO" id="GO:0003677">
    <property type="term" value="F:DNA binding"/>
    <property type="evidence" value="ECO:0007669"/>
    <property type="project" value="UniProtKB-KW"/>
</dbReference>
<keyword evidence="2" id="KW-0238">DNA-binding</keyword>
<dbReference type="PANTHER" id="PTHR43132:SF6">
    <property type="entry name" value="HTH-TYPE TRANSCRIPTIONAL REPRESSOR CZRA"/>
    <property type="match status" value="1"/>
</dbReference>
<dbReference type="GO" id="GO:0003700">
    <property type="term" value="F:DNA-binding transcription factor activity"/>
    <property type="evidence" value="ECO:0007669"/>
    <property type="project" value="InterPro"/>
</dbReference>
<dbReference type="InterPro" id="IPR036388">
    <property type="entry name" value="WH-like_DNA-bd_sf"/>
</dbReference>
<dbReference type="EMBL" id="CYYU01000004">
    <property type="protein sequence ID" value="CUN63425.1"/>
    <property type="molecule type" value="Genomic_DNA"/>
</dbReference>
<dbReference type="Gene3D" id="1.10.10.10">
    <property type="entry name" value="Winged helix-like DNA-binding domain superfamily/Winged helix DNA-binding domain"/>
    <property type="match status" value="1"/>
</dbReference>
<protein>
    <submittedName>
        <fullName evidence="5">Transcriptional repressor smtB homolog</fullName>
    </submittedName>
</protein>
<dbReference type="InterPro" id="IPR011991">
    <property type="entry name" value="ArsR-like_HTH"/>
</dbReference>
<accession>A0A173YK61</accession>
<evidence type="ECO:0000259" key="4">
    <source>
        <dbReference type="PROSITE" id="PS50987"/>
    </source>
</evidence>